<keyword evidence="1" id="KW-0472">Membrane</keyword>
<evidence type="ECO:0000313" key="2">
    <source>
        <dbReference type="EMBL" id="ESP03278.1"/>
    </source>
</evidence>
<organism evidence="2 3">
    <name type="scientific">Lottia gigantea</name>
    <name type="common">Giant owl limpet</name>
    <dbReference type="NCBI Taxonomy" id="225164"/>
    <lineage>
        <taxon>Eukaryota</taxon>
        <taxon>Metazoa</taxon>
        <taxon>Spiralia</taxon>
        <taxon>Lophotrochozoa</taxon>
        <taxon>Mollusca</taxon>
        <taxon>Gastropoda</taxon>
        <taxon>Patellogastropoda</taxon>
        <taxon>Lottioidea</taxon>
        <taxon>Lottiidae</taxon>
        <taxon>Lottia</taxon>
    </lineage>
</organism>
<evidence type="ECO:0000313" key="3">
    <source>
        <dbReference type="Proteomes" id="UP000030746"/>
    </source>
</evidence>
<evidence type="ECO:0008006" key="4">
    <source>
        <dbReference type="Google" id="ProtNLM"/>
    </source>
</evidence>
<keyword evidence="1" id="KW-1133">Transmembrane helix</keyword>
<feature type="transmembrane region" description="Helical" evidence="1">
    <location>
        <begin position="1019"/>
        <end position="1042"/>
    </location>
</feature>
<proteinExistence type="predicted"/>
<keyword evidence="3" id="KW-1185">Reference proteome</keyword>
<dbReference type="EMBL" id="KB200071">
    <property type="protein sequence ID" value="ESP03278.1"/>
    <property type="molecule type" value="Genomic_DNA"/>
</dbReference>
<dbReference type="AlphaFoldDB" id="V4AZV4"/>
<reference evidence="2 3" key="1">
    <citation type="journal article" date="2013" name="Nature">
        <title>Insights into bilaterian evolution from three spiralian genomes.</title>
        <authorList>
            <person name="Simakov O."/>
            <person name="Marletaz F."/>
            <person name="Cho S.J."/>
            <person name="Edsinger-Gonzales E."/>
            <person name="Havlak P."/>
            <person name="Hellsten U."/>
            <person name="Kuo D.H."/>
            <person name="Larsson T."/>
            <person name="Lv J."/>
            <person name="Arendt D."/>
            <person name="Savage R."/>
            <person name="Osoegawa K."/>
            <person name="de Jong P."/>
            <person name="Grimwood J."/>
            <person name="Chapman J.A."/>
            <person name="Shapiro H."/>
            <person name="Aerts A."/>
            <person name="Otillar R.P."/>
            <person name="Terry A.Y."/>
            <person name="Boore J.L."/>
            <person name="Grigoriev I.V."/>
            <person name="Lindberg D.R."/>
            <person name="Seaver E.C."/>
            <person name="Weisblat D.A."/>
            <person name="Putnam N.H."/>
            <person name="Rokhsar D.S."/>
        </authorList>
    </citation>
    <scope>NUCLEOTIDE SEQUENCE [LARGE SCALE GENOMIC DNA]</scope>
</reference>
<sequence length="1090" mass="125437">MSTEEETTFFHTLSDQLNRLTNSISTNGVVTIIDSFEGDPKAFREWTRSIEKYAVLASIPNDRMKLIAYQTSKGVVSNFIRRYLDTHPAADWPTLKDELSARFAEVTDAQHAFALLRKVKQNHNENVQFFGERLLVLASEAYSGTSSLEIERQLVGFFVDGLKENYLKLKILRENPKTLQLAVTLAMSEQNLRTRFALRTGSNFPRNEDSSSRDEPMEVDHFRPRKCRICYRHGHEAKDCRRKPNNRQVNSADTFRASRPPIKCWRDPVLPLDNILKPRRKFLGEGDFHQIALENQHRSFLQVYKNVKKAKKRQAKYANKNTKNIEFEVGDPVYYKNFLRKNKLEDRWTPYYRIVEKTSSVSYRIKSQLTGKTTKAHAEQLRLAKIDEWDIPTDEQRLRQAKYVEPLSDSSSEGSASEYSENDELPLAQLIKKYRRVRANSSSESDIPLMELAQRIRAQDNDVIDDSNVESKSSSERMRCIWLLLLPVYGITAATKVSQNVLFRPVHQVSTSRSKWRLTLVHDITPFMKFTSDLATDIGRTLLTVDEIMTNYSAGNNSLEYENTFSKLKIEVITLRDETEDLLDGVQDYRALSMKHARPRRALIPFVGKALSWLFGTVSTDDLNVIRSNIDKLANNQQAIQHVVAESLSILNVSRLHISENRQQVNLLSDSLRNLDIKIKNVVRQFKKKLVSLEGFLHLYLRMKLVLDDLKDMYLRAQMYASEIKLQLNMLSLGHLSPSVLIPGSLRRLLIEIQKSKATFKMVASYRLEAEVIAVNTDRTKYAILDSDEFTKCSDPLAGFCQITSPIYHINLSQLCIVALFTENREKIRQLCKVFIKPNCILPVATYLANGMWMVVTQRPIRFSIVCHQTSFVHQSVVIRPPIQSITLPQSCKAQNDFLELPAHFSNESSYMDSTSFPNVTAIFEKRIQDLWQPYITKFENYSLTKLPPKLEHITDIPMQELTYEIENLQKLEQEATEKWPLRKIAAISIAVITGILILFVFIKYCIAGRMGRIGFCRFFGLGLLMGGGTKGLPMCSCVLYLPLQTMNQHLDLILQFLYSPTTCTRRFLDRGMILHPHLMNPVSLYLKEE</sequence>
<feature type="transmembrane region" description="Helical" evidence="1">
    <location>
        <begin position="985"/>
        <end position="1007"/>
    </location>
</feature>
<dbReference type="GeneID" id="20241841"/>
<keyword evidence="1" id="KW-0812">Transmembrane</keyword>
<protein>
    <recommendedName>
        <fullName evidence="4">CCHC-type domain-containing protein</fullName>
    </recommendedName>
</protein>
<dbReference type="CTD" id="20241841"/>
<gene>
    <name evidence="2" type="ORF">LOTGIDRAFT_171625</name>
</gene>
<accession>V4AZV4</accession>
<dbReference type="OrthoDB" id="6624493at2759"/>
<name>V4AZV4_LOTGI</name>
<dbReference type="KEGG" id="lgi:LOTGIDRAFT_171625"/>
<evidence type="ECO:0000256" key="1">
    <source>
        <dbReference type="SAM" id="Phobius"/>
    </source>
</evidence>
<dbReference type="HOGENOM" id="CLU_284740_0_0_1"/>
<dbReference type="RefSeq" id="XP_009046077.1">
    <property type="nucleotide sequence ID" value="XM_009047829.1"/>
</dbReference>
<dbReference type="Proteomes" id="UP000030746">
    <property type="component" value="Unassembled WGS sequence"/>
</dbReference>